<sequence length="297" mass="32640">MAMRTASSMRSALHPRQSRGYEPYVTRSSTGPRAAEVAGADAAATSLFTCGSLNDWLRPEAAPFQGLHLKRCITWPNYQVEIDRCQRDFGVEAQIERTVFSKQVGWTDIPRAADEILRGVTLPEDLLSTIRADMCELGITVASLCPWSKSIIVKLELMGEHSCPRWHRDNYCGRGIVTYNLAGTEYATDDIVDFWELENCGLSAAGALRVGAFAVHVPDMKRRFAAPSRLLPGVSRLPRGSLALSEATTTTSFGTCPKFDRSMSATCSSLRAISFPVAPGGWFTSHPQFNTLILAWC</sequence>
<evidence type="ECO:0000256" key="1">
    <source>
        <dbReference type="SAM" id="MobiDB-lite"/>
    </source>
</evidence>
<comment type="caution">
    <text evidence="2">The sequence shown here is derived from an EMBL/GenBank/DDBJ whole genome shotgun (WGS) entry which is preliminary data.</text>
</comment>
<name>A0ABP0ME45_9DINO</name>
<dbReference type="EMBL" id="CAXAMN010016747">
    <property type="protein sequence ID" value="CAK9048979.1"/>
    <property type="molecule type" value="Genomic_DNA"/>
</dbReference>
<proteinExistence type="predicted"/>
<dbReference type="Pfam" id="PF08856">
    <property type="entry name" value="DUF1826"/>
    <property type="match status" value="1"/>
</dbReference>
<evidence type="ECO:0000313" key="2">
    <source>
        <dbReference type="EMBL" id="CAK9048979.1"/>
    </source>
</evidence>
<reference evidence="2 3" key="1">
    <citation type="submission" date="2024-02" db="EMBL/GenBank/DDBJ databases">
        <authorList>
            <person name="Chen Y."/>
            <person name="Shah S."/>
            <person name="Dougan E. K."/>
            <person name="Thang M."/>
            <person name="Chan C."/>
        </authorList>
    </citation>
    <scope>NUCLEOTIDE SEQUENCE [LARGE SCALE GENOMIC DNA]</scope>
</reference>
<accession>A0ABP0ME45</accession>
<dbReference type="Proteomes" id="UP001642484">
    <property type="component" value="Unassembled WGS sequence"/>
</dbReference>
<organism evidence="2 3">
    <name type="scientific">Durusdinium trenchii</name>
    <dbReference type="NCBI Taxonomy" id="1381693"/>
    <lineage>
        <taxon>Eukaryota</taxon>
        <taxon>Sar</taxon>
        <taxon>Alveolata</taxon>
        <taxon>Dinophyceae</taxon>
        <taxon>Suessiales</taxon>
        <taxon>Symbiodiniaceae</taxon>
        <taxon>Durusdinium</taxon>
    </lineage>
</organism>
<feature type="region of interest" description="Disordered" evidence="1">
    <location>
        <begin position="1"/>
        <end position="28"/>
    </location>
</feature>
<protein>
    <submittedName>
        <fullName evidence="2">Uncharacterized protein</fullName>
    </submittedName>
</protein>
<keyword evidence="3" id="KW-1185">Reference proteome</keyword>
<gene>
    <name evidence="2" type="ORF">CCMP2556_LOCUS25151</name>
</gene>
<evidence type="ECO:0000313" key="3">
    <source>
        <dbReference type="Proteomes" id="UP001642484"/>
    </source>
</evidence>
<dbReference type="InterPro" id="IPR014955">
    <property type="entry name" value="DUF1826"/>
</dbReference>
<feature type="compositionally biased region" description="Polar residues" evidence="1">
    <location>
        <begin position="1"/>
        <end position="10"/>
    </location>
</feature>